<evidence type="ECO:0000313" key="2">
    <source>
        <dbReference type="Proteomes" id="UP000001865"/>
    </source>
</evidence>
<gene>
    <name evidence="1" type="ordered locus">SeSA_A2097</name>
</gene>
<dbReference type="HOGENOM" id="CLU_3257464_0_0_6"/>
<dbReference type="AlphaFoldDB" id="A0A0N1QYA8"/>
<proteinExistence type="predicted"/>
<accession>A0A0N1QYA8</accession>
<dbReference type="KEGG" id="sew:SeSA_A2097"/>
<dbReference type="EMBL" id="CP001127">
    <property type="protein sequence ID" value="ACF91516.1"/>
    <property type="molecule type" value="Genomic_DNA"/>
</dbReference>
<protein>
    <submittedName>
        <fullName evidence="1">Uncharacterized protein</fullName>
    </submittedName>
</protein>
<sequence>MYADRERELSSAIHGKKTPVAAFLPVQQLCATDPQELMPGKY</sequence>
<dbReference type="Proteomes" id="UP000001865">
    <property type="component" value="Chromosome"/>
</dbReference>
<organism evidence="1 2">
    <name type="scientific">Salmonella schwarzengrund (strain CVM19633)</name>
    <dbReference type="NCBI Taxonomy" id="439843"/>
    <lineage>
        <taxon>Bacteria</taxon>
        <taxon>Pseudomonadati</taxon>
        <taxon>Pseudomonadota</taxon>
        <taxon>Gammaproteobacteria</taxon>
        <taxon>Enterobacterales</taxon>
        <taxon>Enterobacteriaceae</taxon>
        <taxon>Salmonella</taxon>
    </lineage>
</organism>
<name>A0A0N1QYA8_SALSV</name>
<evidence type="ECO:0000313" key="1">
    <source>
        <dbReference type="EMBL" id="ACF91516.1"/>
    </source>
</evidence>
<reference evidence="1 2" key="1">
    <citation type="journal article" date="2011" name="J. Bacteriol.">
        <title>Comparative genomics of 28 Salmonella enterica isolates: evidence for CRISPR-mediated adaptive sublineage evolution.</title>
        <authorList>
            <person name="Fricke W.F."/>
            <person name="Mammel M.K."/>
            <person name="McDermott P.F."/>
            <person name="Tartera C."/>
            <person name="White D.G."/>
            <person name="Leclerc J.E."/>
            <person name="Ravel J."/>
            <person name="Cebula T.A."/>
        </authorList>
    </citation>
    <scope>NUCLEOTIDE SEQUENCE [LARGE SCALE GENOMIC DNA]</scope>
    <source>
        <strain evidence="1 2">CVM19633</strain>
    </source>
</reference>